<reference evidence="1 2" key="1">
    <citation type="journal article" date="2020" name="ISME J.">
        <title>Uncovering the hidden diversity of litter-decomposition mechanisms in mushroom-forming fungi.</title>
        <authorList>
            <person name="Floudas D."/>
            <person name="Bentzer J."/>
            <person name="Ahren D."/>
            <person name="Johansson T."/>
            <person name="Persson P."/>
            <person name="Tunlid A."/>
        </authorList>
    </citation>
    <scope>NUCLEOTIDE SEQUENCE [LARGE SCALE GENOMIC DNA]</scope>
    <source>
        <strain evidence="1 2">CBS 291.85</strain>
    </source>
</reference>
<accession>A0A8H5FQS6</accession>
<protein>
    <submittedName>
        <fullName evidence="1">Uncharacterized protein</fullName>
    </submittedName>
</protein>
<gene>
    <name evidence="1" type="ORF">D9758_009948</name>
</gene>
<evidence type="ECO:0000313" key="2">
    <source>
        <dbReference type="Proteomes" id="UP000559256"/>
    </source>
</evidence>
<evidence type="ECO:0000313" key="1">
    <source>
        <dbReference type="EMBL" id="KAF5346165.1"/>
    </source>
</evidence>
<comment type="caution">
    <text evidence="1">The sequence shown here is derived from an EMBL/GenBank/DDBJ whole genome shotgun (WGS) entry which is preliminary data.</text>
</comment>
<sequence length="83" mass="9353">MAEFSATRISSYSDGRRYLQELVLDIPMVECPKLYDVGPYCTGGTPGAVEKEDDFVLDESEWNAAIKLKDSVAIYDSQPKWRS</sequence>
<dbReference type="EMBL" id="JAACJM010000105">
    <property type="protein sequence ID" value="KAF5346165.1"/>
    <property type="molecule type" value="Genomic_DNA"/>
</dbReference>
<keyword evidence="2" id="KW-1185">Reference proteome</keyword>
<proteinExistence type="predicted"/>
<name>A0A8H5FQS6_9AGAR</name>
<dbReference type="Proteomes" id="UP000559256">
    <property type="component" value="Unassembled WGS sequence"/>
</dbReference>
<dbReference type="AlphaFoldDB" id="A0A8H5FQS6"/>
<organism evidence="1 2">
    <name type="scientific">Tetrapyrgos nigripes</name>
    <dbReference type="NCBI Taxonomy" id="182062"/>
    <lineage>
        <taxon>Eukaryota</taxon>
        <taxon>Fungi</taxon>
        <taxon>Dikarya</taxon>
        <taxon>Basidiomycota</taxon>
        <taxon>Agaricomycotina</taxon>
        <taxon>Agaricomycetes</taxon>
        <taxon>Agaricomycetidae</taxon>
        <taxon>Agaricales</taxon>
        <taxon>Marasmiineae</taxon>
        <taxon>Marasmiaceae</taxon>
        <taxon>Tetrapyrgos</taxon>
    </lineage>
</organism>